<protein>
    <submittedName>
        <fullName evidence="8">CBFD_NFYB_HMF domain-containing protein</fullName>
    </submittedName>
</protein>
<reference evidence="8" key="1">
    <citation type="submission" date="2016-04" db="UniProtKB">
        <authorList>
            <consortium name="WormBaseParasite"/>
        </authorList>
    </citation>
    <scope>IDENTIFICATION</scope>
</reference>
<gene>
    <name evidence="5" type="ORF">DME_LOCUS10798</name>
</gene>
<dbReference type="InterPro" id="IPR009072">
    <property type="entry name" value="Histone-fold"/>
</dbReference>
<reference evidence="5 7" key="2">
    <citation type="submission" date="2018-11" db="EMBL/GenBank/DDBJ databases">
        <authorList>
            <consortium name="Pathogen Informatics"/>
        </authorList>
    </citation>
    <scope>NUCLEOTIDE SEQUENCE [LARGE SCALE GENOMIC DNA]</scope>
</reference>
<sequence>MDFERPECGLPCSSSVQAFANNPAPIRKRRFSSAKIQPTRVKKVMQNDEEIGRMVASVPVAVGRAMEHFAEKLLEASALSIQSSSSRTLSPCHMKEAMMRIPHFSFLEPIMREVPLPARVGNEAAWNTELIPQQAVPVFIAPGIVQNPGPSMDLVPAMLPIRPMSVTAPLYVPTNFSNFTGGKRKQNNGKTNQNPEIKPKRGRPRKIKKGEKCVDDGEILVCKAVKMDLSETASSDRSNGVLTLSDSELMPPPALPPLRLQSSKGAYMSGIKFFKVFIIVENCGEN</sequence>
<evidence type="ECO:0000256" key="2">
    <source>
        <dbReference type="ARBA" id="ARBA00023242"/>
    </source>
</evidence>
<feature type="compositionally biased region" description="Basic residues" evidence="3">
    <location>
        <begin position="200"/>
        <end position="209"/>
    </location>
</feature>
<evidence type="ECO:0000313" key="8">
    <source>
        <dbReference type="WBParaSite" id="DME_0000989501-mRNA-1"/>
    </source>
</evidence>
<dbReference type="Gene3D" id="1.10.20.10">
    <property type="entry name" value="Histone, subunit A"/>
    <property type="match status" value="1"/>
</dbReference>
<dbReference type="GO" id="GO:0046982">
    <property type="term" value="F:protein heterodimerization activity"/>
    <property type="evidence" value="ECO:0007669"/>
    <property type="project" value="InterPro"/>
</dbReference>
<accession>A0A158Q6E8</accession>
<dbReference type="STRING" id="318479.A0A158Q6E8"/>
<evidence type="ECO:0000313" key="7">
    <source>
        <dbReference type="Proteomes" id="UP000274756"/>
    </source>
</evidence>
<dbReference type="GO" id="GO:0001046">
    <property type="term" value="F:core promoter sequence-specific DNA binding"/>
    <property type="evidence" value="ECO:0007669"/>
    <property type="project" value="TreeGrafter"/>
</dbReference>
<dbReference type="WBParaSite" id="DME_0000989501-mRNA-1">
    <property type="protein sequence ID" value="DME_0000989501-mRNA-1"/>
    <property type="gene ID" value="DME_0000989501"/>
</dbReference>
<proteinExistence type="predicted"/>
<feature type="domain" description="Transcription factor CBF/NF-Y/archaeal histone" evidence="4">
    <location>
        <begin position="35"/>
        <end position="98"/>
    </location>
</feature>
<evidence type="ECO:0000313" key="6">
    <source>
        <dbReference type="Proteomes" id="UP000038040"/>
    </source>
</evidence>
<evidence type="ECO:0000256" key="1">
    <source>
        <dbReference type="ARBA" id="ARBA00004123"/>
    </source>
</evidence>
<keyword evidence="7" id="KW-1185">Reference proteome</keyword>
<dbReference type="PANTHER" id="PTHR10252:SF5">
    <property type="entry name" value="DR1-ASSOCIATED COREPRESSOR"/>
    <property type="match status" value="1"/>
</dbReference>
<dbReference type="Proteomes" id="UP000038040">
    <property type="component" value="Unplaced"/>
</dbReference>
<organism evidence="6 8">
    <name type="scientific">Dracunculus medinensis</name>
    <name type="common">Guinea worm</name>
    <dbReference type="NCBI Taxonomy" id="318479"/>
    <lineage>
        <taxon>Eukaryota</taxon>
        <taxon>Metazoa</taxon>
        <taxon>Ecdysozoa</taxon>
        <taxon>Nematoda</taxon>
        <taxon>Chromadorea</taxon>
        <taxon>Rhabditida</taxon>
        <taxon>Spirurina</taxon>
        <taxon>Dracunculoidea</taxon>
        <taxon>Dracunculidae</taxon>
        <taxon>Dracunculus</taxon>
    </lineage>
</organism>
<name>A0A158Q6E8_DRAME</name>
<dbReference type="PANTHER" id="PTHR10252">
    <property type="entry name" value="HISTONE-LIKE TRANSCRIPTION FACTOR CCAAT-RELATED"/>
    <property type="match status" value="1"/>
</dbReference>
<feature type="region of interest" description="Disordered" evidence="3">
    <location>
        <begin position="177"/>
        <end position="209"/>
    </location>
</feature>
<dbReference type="GO" id="GO:0016251">
    <property type="term" value="F:RNA polymerase II general transcription initiation factor activity"/>
    <property type="evidence" value="ECO:0007669"/>
    <property type="project" value="TreeGrafter"/>
</dbReference>
<dbReference type="InterPro" id="IPR050568">
    <property type="entry name" value="Transcr_DNA_Rep_Reg"/>
</dbReference>
<evidence type="ECO:0000256" key="3">
    <source>
        <dbReference type="SAM" id="MobiDB-lite"/>
    </source>
</evidence>
<dbReference type="InterPro" id="IPR003958">
    <property type="entry name" value="CBFA_NFYB_domain"/>
</dbReference>
<comment type="subcellular location">
    <subcellularLocation>
        <location evidence="1">Nucleus</location>
    </subcellularLocation>
</comment>
<evidence type="ECO:0000259" key="4">
    <source>
        <dbReference type="Pfam" id="PF00808"/>
    </source>
</evidence>
<dbReference type="CDD" id="cd22906">
    <property type="entry name" value="HFD_DRAP1"/>
    <property type="match status" value="1"/>
</dbReference>
<keyword evidence="2" id="KW-0539">Nucleus</keyword>
<dbReference type="Pfam" id="PF00808">
    <property type="entry name" value="CBFD_NFYB_HMF"/>
    <property type="match status" value="1"/>
</dbReference>
<dbReference type="Proteomes" id="UP000274756">
    <property type="component" value="Unassembled WGS sequence"/>
</dbReference>
<dbReference type="AlphaFoldDB" id="A0A158Q6E8"/>
<dbReference type="SUPFAM" id="SSF47113">
    <property type="entry name" value="Histone-fold"/>
    <property type="match status" value="1"/>
</dbReference>
<dbReference type="OrthoDB" id="653904at2759"/>
<dbReference type="GO" id="GO:0017054">
    <property type="term" value="C:negative cofactor 2 complex"/>
    <property type="evidence" value="ECO:0007669"/>
    <property type="project" value="TreeGrafter"/>
</dbReference>
<evidence type="ECO:0000313" key="5">
    <source>
        <dbReference type="EMBL" id="VDN60825.1"/>
    </source>
</evidence>
<dbReference type="EMBL" id="UYYG01001249">
    <property type="protein sequence ID" value="VDN60825.1"/>
    <property type="molecule type" value="Genomic_DNA"/>
</dbReference>